<accession>A0ABW4EYG6</accession>
<evidence type="ECO:0000313" key="6">
    <source>
        <dbReference type="Proteomes" id="UP001597114"/>
    </source>
</evidence>
<dbReference type="PIRSF" id="PIRSF006232">
    <property type="entry name" value="Pirin"/>
    <property type="match status" value="1"/>
</dbReference>
<dbReference type="InterPro" id="IPR012093">
    <property type="entry name" value="Pirin"/>
</dbReference>
<dbReference type="SUPFAM" id="SSF51182">
    <property type="entry name" value="RmlC-like cupins"/>
    <property type="match status" value="1"/>
</dbReference>
<dbReference type="Pfam" id="PF02678">
    <property type="entry name" value="Pirin"/>
    <property type="match status" value="1"/>
</dbReference>
<feature type="domain" description="Pirin N-terminal" evidence="3">
    <location>
        <begin position="53"/>
        <end position="149"/>
    </location>
</feature>
<feature type="domain" description="Pirin C-terminal" evidence="4">
    <location>
        <begin position="204"/>
        <end position="309"/>
    </location>
</feature>
<dbReference type="InterPro" id="IPR011051">
    <property type="entry name" value="RmlC_Cupin_sf"/>
</dbReference>
<dbReference type="PANTHER" id="PTHR13903:SF8">
    <property type="entry name" value="PIRIN"/>
    <property type="match status" value="1"/>
</dbReference>
<sequence>MPAITVDDLLVLPRIPRPLPGTSIARPVARVITAHRQFEGAGIAIHRPFPGPMSMVDADPFLLLDHAGPTVNAPEETSGAPWHPHRGFETVTYVLDGEISHHDTNGGGGVIGEGDTQWMTAGSGILHDELPTERMYRAGGPMHIVQLWVNLPASLKMTSARYQSVTRDTLRLLTSDDGGALVRLIAGDIAGFSGPGSTHTPITYAHATLAPGAELAMPWSPLFSAFVYVLTGRGTAGAEGRPVEADQLVVFGPGDHLVLRATDRPSEQFDVLLLGGLPIREPVVHHGPFVMNTRQEVVQALEDFQAGRLGVIPADQLAPRKFS</sequence>
<dbReference type="Gene3D" id="2.60.120.10">
    <property type="entry name" value="Jelly Rolls"/>
    <property type="match status" value="2"/>
</dbReference>
<name>A0ABW4EYG6_9PSEU</name>
<dbReference type="CDD" id="cd02909">
    <property type="entry name" value="cupin_pirin_N"/>
    <property type="match status" value="1"/>
</dbReference>
<evidence type="ECO:0000256" key="1">
    <source>
        <dbReference type="ARBA" id="ARBA00008416"/>
    </source>
</evidence>
<gene>
    <name evidence="5" type="ORF">ACFSJD_16260</name>
</gene>
<dbReference type="CDD" id="cd02247">
    <property type="entry name" value="cupin_pirin_C"/>
    <property type="match status" value="1"/>
</dbReference>
<dbReference type="InterPro" id="IPR008778">
    <property type="entry name" value="Pirin_C_dom"/>
</dbReference>
<dbReference type="EMBL" id="JBHUCO010000015">
    <property type="protein sequence ID" value="MFD1519050.1"/>
    <property type="molecule type" value="Genomic_DNA"/>
</dbReference>
<keyword evidence="6" id="KW-1185">Reference proteome</keyword>
<comment type="similarity">
    <text evidence="1 2">Belongs to the pirin family.</text>
</comment>
<dbReference type="PANTHER" id="PTHR13903">
    <property type="entry name" value="PIRIN-RELATED"/>
    <property type="match status" value="1"/>
</dbReference>
<dbReference type="InterPro" id="IPR014710">
    <property type="entry name" value="RmlC-like_jellyroll"/>
</dbReference>
<evidence type="ECO:0000259" key="3">
    <source>
        <dbReference type="Pfam" id="PF02678"/>
    </source>
</evidence>
<protein>
    <submittedName>
        <fullName evidence="5">Pirin family protein</fullName>
    </submittedName>
</protein>
<dbReference type="Pfam" id="PF05726">
    <property type="entry name" value="Pirin_C"/>
    <property type="match status" value="1"/>
</dbReference>
<dbReference type="InterPro" id="IPR003829">
    <property type="entry name" value="Pirin_N_dom"/>
</dbReference>
<dbReference type="Proteomes" id="UP001597114">
    <property type="component" value="Unassembled WGS sequence"/>
</dbReference>
<proteinExistence type="inferred from homology"/>
<organism evidence="5 6">
    <name type="scientific">Pseudonocardia yunnanensis</name>
    <dbReference type="NCBI Taxonomy" id="58107"/>
    <lineage>
        <taxon>Bacteria</taxon>
        <taxon>Bacillati</taxon>
        <taxon>Actinomycetota</taxon>
        <taxon>Actinomycetes</taxon>
        <taxon>Pseudonocardiales</taxon>
        <taxon>Pseudonocardiaceae</taxon>
        <taxon>Pseudonocardia</taxon>
    </lineage>
</organism>
<evidence type="ECO:0000313" key="5">
    <source>
        <dbReference type="EMBL" id="MFD1519050.1"/>
    </source>
</evidence>
<dbReference type="RefSeq" id="WP_344718477.1">
    <property type="nucleotide sequence ID" value="NZ_BAAAUS010000001.1"/>
</dbReference>
<evidence type="ECO:0000256" key="2">
    <source>
        <dbReference type="RuleBase" id="RU003457"/>
    </source>
</evidence>
<comment type="caution">
    <text evidence="5">The sequence shown here is derived from an EMBL/GenBank/DDBJ whole genome shotgun (WGS) entry which is preliminary data.</text>
</comment>
<reference evidence="6" key="1">
    <citation type="journal article" date="2019" name="Int. J. Syst. Evol. Microbiol.">
        <title>The Global Catalogue of Microorganisms (GCM) 10K type strain sequencing project: providing services to taxonomists for standard genome sequencing and annotation.</title>
        <authorList>
            <consortium name="The Broad Institute Genomics Platform"/>
            <consortium name="The Broad Institute Genome Sequencing Center for Infectious Disease"/>
            <person name="Wu L."/>
            <person name="Ma J."/>
        </authorList>
    </citation>
    <scope>NUCLEOTIDE SEQUENCE [LARGE SCALE GENOMIC DNA]</scope>
    <source>
        <strain evidence="6">CCM 7043</strain>
    </source>
</reference>
<evidence type="ECO:0000259" key="4">
    <source>
        <dbReference type="Pfam" id="PF05726"/>
    </source>
</evidence>